<name>A0ABQ5PZW5_9BACT</name>
<keyword evidence="10" id="KW-1185">Reference proteome</keyword>
<accession>A0ABQ5PZW5</accession>
<keyword evidence="4 7" id="KW-0812">Transmembrane</keyword>
<keyword evidence="7" id="KW-0813">Transport</keyword>
<evidence type="ECO:0000256" key="8">
    <source>
        <dbReference type="SAM" id="Phobius"/>
    </source>
</evidence>
<organism evidence="9 10">
    <name type="scientific">Geothrix edaphica</name>
    <dbReference type="NCBI Taxonomy" id="2927976"/>
    <lineage>
        <taxon>Bacteria</taxon>
        <taxon>Pseudomonadati</taxon>
        <taxon>Acidobacteriota</taxon>
        <taxon>Holophagae</taxon>
        <taxon>Holophagales</taxon>
        <taxon>Holophagaceae</taxon>
        <taxon>Geothrix</taxon>
    </lineage>
</organism>
<dbReference type="InterPro" id="IPR003400">
    <property type="entry name" value="ExbD"/>
</dbReference>
<keyword evidence="7" id="KW-0653">Protein transport</keyword>
<evidence type="ECO:0000256" key="1">
    <source>
        <dbReference type="ARBA" id="ARBA00004162"/>
    </source>
</evidence>
<gene>
    <name evidence="9" type="ORF">GETHED_22850</name>
</gene>
<comment type="similarity">
    <text evidence="2 7">Belongs to the ExbD/TolR family.</text>
</comment>
<evidence type="ECO:0000256" key="2">
    <source>
        <dbReference type="ARBA" id="ARBA00005811"/>
    </source>
</evidence>
<keyword evidence="6 8" id="KW-0472">Membrane</keyword>
<evidence type="ECO:0000256" key="5">
    <source>
        <dbReference type="ARBA" id="ARBA00022989"/>
    </source>
</evidence>
<evidence type="ECO:0000256" key="7">
    <source>
        <dbReference type="RuleBase" id="RU003879"/>
    </source>
</evidence>
<keyword evidence="3" id="KW-1003">Cell membrane</keyword>
<evidence type="ECO:0000256" key="4">
    <source>
        <dbReference type="ARBA" id="ARBA00022692"/>
    </source>
</evidence>
<protein>
    <recommendedName>
        <fullName evidence="11">Biopolymer transporter ExbD</fullName>
    </recommendedName>
</protein>
<evidence type="ECO:0000313" key="9">
    <source>
        <dbReference type="EMBL" id="GLH67921.1"/>
    </source>
</evidence>
<reference evidence="9" key="1">
    <citation type="journal article" date="2023" name="Antonie Van Leeuwenhoek">
        <title>Mesoterricola silvestris gen. nov., sp. nov., Mesoterricola sediminis sp. nov., Geothrix oryzae sp. nov., Geothrix edaphica sp. nov., Geothrix rubra sp. nov., and Geothrix limicola sp. nov., six novel members of Acidobacteriota isolated from soils.</title>
        <authorList>
            <person name="Itoh H."/>
            <person name="Sugisawa Y."/>
            <person name="Mise K."/>
            <person name="Xu Z."/>
            <person name="Kuniyasu M."/>
            <person name="Ushijima N."/>
            <person name="Kawano K."/>
            <person name="Kobayashi E."/>
            <person name="Shiratori Y."/>
            <person name="Masuda Y."/>
            <person name="Senoo K."/>
        </authorList>
    </citation>
    <scope>NUCLEOTIDE SEQUENCE</scope>
    <source>
        <strain evidence="9">Red802</strain>
    </source>
</reference>
<dbReference type="EMBL" id="BSDC01000003">
    <property type="protein sequence ID" value="GLH67921.1"/>
    <property type="molecule type" value="Genomic_DNA"/>
</dbReference>
<evidence type="ECO:0008006" key="11">
    <source>
        <dbReference type="Google" id="ProtNLM"/>
    </source>
</evidence>
<evidence type="ECO:0000256" key="3">
    <source>
        <dbReference type="ARBA" id="ARBA00022475"/>
    </source>
</evidence>
<evidence type="ECO:0000256" key="6">
    <source>
        <dbReference type="ARBA" id="ARBA00023136"/>
    </source>
</evidence>
<sequence length="124" mass="12736">MATKIRSDINITPLVDIVLVLLIVFIVLVPVLPRALDASLPGGVGAGVPGPLLRLTLAADGSLDLDGVTITLAELPARIHATTGKVVLRVHPSLPLHRATGVLDAVKAGRPDVLPALIATPESS</sequence>
<feature type="transmembrane region" description="Helical" evidence="8">
    <location>
        <begin position="12"/>
        <end position="32"/>
    </location>
</feature>
<dbReference type="Proteomes" id="UP001165044">
    <property type="component" value="Unassembled WGS sequence"/>
</dbReference>
<dbReference type="RefSeq" id="WP_285609432.1">
    <property type="nucleotide sequence ID" value="NZ_BSDC01000003.1"/>
</dbReference>
<keyword evidence="5 8" id="KW-1133">Transmembrane helix</keyword>
<comment type="subcellular location">
    <subcellularLocation>
        <location evidence="1">Cell membrane</location>
        <topology evidence="1">Single-pass membrane protein</topology>
    </subcellularLocation>
    <subcellularLocation>
        <location evidence="7">Cell membrane</location>
        <topology evidence="7">Single-pass type II membrane protein</topology>
    </subcellularLocation>
</comment>
<comment type="caution">
    <text evidence="9">The sequence shown here is derived from an EMBL/GenBank/DDBJ whole genome shotgun (WGS) entry which is preliminary data.</text>
</comment>
<dbReference type="Pfam" id="PF02472">
    <property type="entry name" value="ExbD"/>
    <property type="match status" value="1"/>
</dbReference>
<evidence type="ECO:0000313" key="10">
    <source>
        <dbReference type="Proteomes" id="UP001165044"/>
    </source>
</evidence>
<proteinExistence type="inferred from homology"/>